<dbReference type="GO" id="GO:0008270">
    <property type="term" value="F:zinc ion binding"/>
    <property type="evidence" value="ECO:0007669"/>
    <property type="project" value="InterPro"/>
</dbReference>
<dbReference type="InterPro" id="IPR003615">
    <property type="entry name" value="HNH_nuc"/>
</dbReference>
<accession>A0A498QLA0</accession>
<reference evidence="2 3" key="1">
    <citation type="submission" date="2018-09" db="EMBL/GenBank/DDBJ databases">
        <authorList>
            <person name="Tagini F."/>
        </authorList>
    </citation>
    <scope>NUCLEOTIDE SEQUENCE [LARGE SCALE GENOMIC DNA]</scope>
    <source>
        <strain evidence="2 3">MK136</strain>
    </source>
</reference>
<sequence>MPRAPKYCGYQGCLTLIYPPARRCPEHNIGWKNRPRTASSARTNQTHWQKLRVRVLQRDNQQCQIRGPRCLGVADQVDHIIPVHRGGTETDDNAQAVCRPCHAAKTAREARLARG</sequence>
<dbReference type="GO" id="GO:0003676">
    <property type="term" value="F:nucleic acid binding"/>
    <property type="evidence" value="ECO:0007669"/>
    <property type="project" value="InterPro"/>
</dbReference>
<protein>
    <recommendedName>
        <fullName evidence="1">HNH nuclease domain-containing protein</fullName>
    </recommendedName>
</protein>
<dbReference type="EMBL" id="UPHP01000149">
    <property type="protein sequence ID" value="VBA44360.1"/>
    <property type="molecule type" value="Genomic_DNA"/>
</dbReference>
<dbReference type="AlphaFoldDB" id="A0A498QLA0"/>
<keyword evidence="3" id="KW-1185">Reference proteome</keyword>
<dbReference type="Gene3D" id="1.10.30.50">
    <property type="match status" value="1"/>
</dbReference>
<evidence type="ECO:0000259" key="1">
    <source>
        <dbReference type="SMART" id="SM00507"/>
    </source>
</evidence>
<evidence type="ECO:0000313" key="3">
    <source>
        <dbReference type="Proteomes" id="UP000273307"/>
    </source>
</evidence>
<dbReference type="Pfam" id="PF01844">
    <property type="entry name" value="HNH"/>
    <property type="match status" value="1"/>
</dbReference>
<name>A0A498QLA0_9MYCO</name>
<feature type="domain" description="HNH nuclease" evidence="1">
    <location>
        <begin position="50"/>
        <end position="103"/>
    </location>
</feature>
<organism evidence="2 3">
    <name type="scientific">Mycobacterium attenuatum</name>
    <dbReference type="NCBI Taxonomy" id="2341086"/>
    <lineage>
        <taxon>Bacteria</taxon>
        <taxon>Bacillati</taxon>
        <taxon>Actinomycetota</taxon>
        <taxon>Actinomycetes</taxon>
        <taxon>Mycobacteriales</taxon>
        <taxon>Mycobacteriaceae</taxon>
        <taxon>Mycobacterium</taxon>
    </lineage>
</organism>
<dbReference type="Proteomes" id="UP000273307">
    <property type="component" value="Unassembled WGS sequence"/>
</dbReference>
<dbReference type="InterPro" id="IPR002711">
    <property type="entry name" value="HNH"/>
</dbReference>
<gene>
    <name evidence="2" type="ORF">LAUMK136_05602</name>
</gene>
<dbReference type="OrthoDB" id="3234360at2"/>
<evidence type="ECO:0000313" key="2">
    <source>
        <dbReference type="EMBL" id="VBA44360.1"/>
    </source>
</evidence>
<dbReference type="CDD" id="cd00085">
    <property type="entry name" value="HNHc"/>
    <property type="match status" value="1"/>
</dbReference>
<proteinExistence type="predicted"/>
<dbReference type="SMART" id="SM00507">
    <property type="entry name" value="HNHc"/>
    <property type="match status" value="1"/>
</dbReference>
<dbReference type="RefSeq" id="WP_122526307.1">
    <property type="nucleotide sequence ID" value="NZ_UPHP01000149.1"/>
</dbReference>
<dbReference type="GO" id="GO:0004519">
    <property type="term" value="F:endonuclease activity"/>
    <property type="evidence" value="ECO:0007669"/>
    <property type="project" value="InterPro"/>
</dbReference>